<dbReference type="OrthoDB" id="105450at2"/>
<accession>A0A3G9A1I9</accession>
<evidence type="ECO:0000313" key="10">
    <source>
        <dbReference type="Proteomes" id="UP000268084"/>
    </source>
</evidence>
<dbReference type="InterPro" id="IPR036136">
    <property type="entry name" value="Nit/Sulf_reduc_fer-like_dom_sf"/>
</dbReference>
<keyword evidence="4 9" id="KW-0560">Oxidoreductase</keyword>
<dbReference type="InterPro" id="IPR045854">
    <property type="entry name" value="NO2/SO3_Rdtase_4Fe4S_sf"/>
</dbReference>
<dbReference type="GO" id="GO:0046872">
    <property type="term" value="F:metal ion binding"/>
    <property type="evidence" value="ECO:0007669"/>
    <property type="project" value="UniProtKB-KW"/>
</dbReference>
<dbReference type="PROSITE" id="PS50042">
    <property type="entry name" value="CNMP_BINDING_3"/>
    <property type="match status" value="1"/>
</dbReference>
<evidence type="ECO:0000256" key="7">
    <source>
        <dbReference type="SAM" id="MobiDB-lite"/>
    </source>
</evidence>
<dbReference type="GO" id="GO:0043818">
    <property type="term" value="F:precorrin-3B synthase activity"/>
    <property type="evidence" value="ECO:0007669"/>
    <property type="project" value="UniProtKB-EC"/>
</dbReference>
<evidence type="ECO:0000256" key="6">
    <source>
        <dbReference type="ARBA" id="ARBA00023014"/>
    </source>
</evidence>
<dbReference type="InterPro" id="IPR051329">
    <property type="entry name" value="NIR_SIR_4Fe-4S"/>
</dbReference>
<dbReference type="InterPro" id="IPR005117">
    <property type="entry name" value="NiRdtase/SiRdtase_haem-b_fer"/>
</dbReference>
<keyword evidence="2" id="KW-0349">Heme</keyword>
<dbReference type="EMBL" id="CP034170">
    <property type="protein sequence ID" value="AZI59621.1"/>
    <property type="molecule type" value="Genomic_DNA"/>
</dbReference>
<evidence type="ECO:0000259" key="8">
    <source>
        <dbReference type="PROSITE" id="PS50042"/>
    </source>
</evidence>
<keyword evidence="3" id="KW-0479">Metal-binding</keyword>
<dbReference type="KEGG" id="nak:EH165_13560"/>
<dbReference type="AlphaFoldDB" id="A0A3G9A1I9"/>
<dbReference type="Gene3D" id="3.30.413.10">
    <property type="entry name" value="Sulfite Reductase Hemoprotein, domain 1"/>
    <property type="match status" value="2"/>
</dbReference>
<dbReference type="Proteomes" id="UP000268084">
    <property type="component" value="Chromosome"/>
</dbReference>
<protein>
    <submittedName>
        <fullName evidence="9">Precorrin-3B synthase</fullName>
        <ecNumber evidence="9">1.14.13.83</ecNumber>
    </submittedName>
</protein>
<evidence type="ECO:0000256" key="2">
    <source>
        <dbReference type="ARBA" id="ARBA00022617"/>
    </source>
</evidence>
<organism evidence="9 10">
    <name type="scientific">Nakamurella antarctica</name>
    <dbReference type="NCBI Taxonomy" id="1902245"/>
    <lineage>
        <taxon>Bacteria</taxon>
        <taxon>Bacillati</taxon>
        <taxon>Actinomycetota</taxon>
        <taxon>Actinomycetes</taxon>
        <taxon>Nakamurellales</taxon>
        <taxon>Nakamurellaceae</taxon>
        <taxon>Nakamurella</taxon>
    </lineage>
</organism>
<feature type="region of interest" description="Disordered" evidence="7">
    <location>
        <begin position="223"/>
        <end position="250"/>
    </location>
</feature>
<sequence length="433" mass="43879">MRSAADACPGVLRPFQAADGALVRLRVPGGRLSLAALGVLSQAAALHADGNIALTSRANLQMRGITLDASGDVDAALREAVVAAGLLSSPSHELVRNICLSPLSGIAGGLADIRGTAAQLDALLCAEPRLAALPGRFFFVVDDGRGDVLDLRSDLAIRALDTVSCRLRIGDQLGAVVSLADAPRVLIELALEFLRFRGTAWHLRELDAAELGPLATELLGTDGDPAAGPADAVPADAGPADAVPSTAGPADAVPSTAVPVSAVPVSVPRAASRIAADDATVALSVHVPLGVLTARHVEAITAAGASHIILTPWRGFVMAGLSPDDVDAASDSLTAAGLVMDEGSIWTRISACTGSPGCAKSAADTHLLAAELAAELDQLASPLHISGCERRCGSPAGRHLAVLAGHTTYDRGTLTSIVRPDLVAAITEADLPA</sequence>
<dbReference type="InterPro" id="IPR012798">
    <property type="entry name" value="Cbl_synth_CobG-like"/>
</dbReference>
<evidence type="ECO:0000256" key="1">
    <source>
        <dbReference type="ARBA" id="ARBA00022485"/>
    </source>
</evidence>
<reference evidence="9 10" key="1">
    <citation type="submission" date="2018-11" db="EMBL/GenBank/DDBJ databases">
        <authorList>
            <person name="Da X."/>
        </authorList>
    </citation>
    <scope>NUCLEOTIDE SEQUENCE [LARGE SCALE GENOMIC DNA]</scope>
    <source>
        <strain evidence="9 10">S14-144</strain>
    </source>
</reference>
<evidence type="ECO:0000256" key="3">
    <source>
        <dbReference type="ARBA" id="ARBA00022723"/>
    </source>
</evidence>
<evidence type="ECO:0000313" key="9">
    <source>
        <dbReference type="EMBL" id="AZI59621.1"/>
    </source>
</evidence>
<dbReference type="GO" id="GO:0051539">
    <property type="term" value="F:4 iron, 4 sulfur cluster binding"/>
    <property type="evidence" value="ECO:0007669"/>
    <property type="project" value="UniProtKB-KW"/>
</dbReference>
<dbReference type="Pfam" id="PF03460">
    <property type="entry name" value="NIR_SIR_ferr"/>
    <property type="match status" value="1"/>
</dbReference>
<keyword evidence="5" id="KW-0408">Iron</keyword>
<dbReference type="EC" id="1.14.13.83" evidence="9"/>
<dbReference type="SUPFAM" id="SSF56014">
    <property type="entry name" value="Nitrite and sulphite reductase 4Fe-4S domain-like"/>
    <property type="match status" value="1"/>
</dbReference>
<feature type="domain" description="Cyclic nucleotide-binding" evidence="8">
    <location>
        <begin position="135"/>
        <end position="184"/>
    </location>
</feature>
<keyword evidence="10" id="KW-1185">Reference proteome</keyword>
<dbReference type="PANTHER" id="PTHR32439">
    <property type="entry name" value="FERREDOXIN--NITRITE REDUCTASE, CHLOROPLASTIC"/>
    <property type="match status" value="1"/>
</dbReference>
<evidence type="ECO:0000256" key="4">
    <source>
        <dbReference type="ARBA" id="ARBA00023002"/>
    </source>
</evidence>
<dbReference type="InterPro" id="IPR000595">
    <property type="entry name" value="cNMP-bd_dom"/>
</dbReference>
<proteinExistence type="predicted"/>
<dbReference type="Gene3D" id="3.90.480.10">
    <property type="entry name" value="Sulfite Reductase Hemoprotein,Domain 2"/>
    <property type="match status" value="1"/>
</dbReference>
<keyword evidence="6" id="KW-0411">Iron-sulfur</keyword>
<reference evidence="9 10" key="2">
    <citation type="submission" date="2018-12" db="EMBL/GenBank/DDBJ databases">
        <title>Nakamurella antarcticus sp. nov., isolated from Antarctica South Shetland Islands soil.</title>
        <authorList>
            <person name="Peng F."/>
        </authorList>
    </citation>
    <scope>NUCLEOTIDE SEQUENCE [LARGE SCALE GENOMIC DNA]</scope>
    <source>
        <strain evidence="9 10">S14-144</strain>
    </source>
</reference>
<dbReference type="SUPFAM" id="SSF55124">
    <property type="entry name" value="Nitrite/Sulfite reductase N-terminal domain-like"/>
    <property type="match status" value="2"/>
</dbReference>
<dbReference type="PANTHER" id="PTHR32439:SF9">
    <property type="entry name" value="BLR3264 PROTEIN"/>
    <property type="match status" value="1"/>
</dbReference>
<dbReference type="NCBIfam" id="TIGR02435">
    <property type="entry name" value="CobG"/>
    <property type="match status" value="1"/>
</dbReference>
<gene>
    <name evidence="9" type="primary">cobG</name>
    <name evidence="9" type="ORF">EH165_13560</name>
</gene>
<name>A0A3G9A1I9_9ACTN</name>
<keyword evidence="1" id="KW-0004">4Fe-4S</keyword>
<evidence type="ECO:0000256" key="5">
    <source>
        <dbReference type="ARBA" id="ARBA00023004"/>
    </source>
</evidence>